<dbReference type="EMBL" id="UGNP01000001">
    <property type="protein sequence ID" value="STX10747.1"/>
    <property type="molecule type" value="Genomic_DNA"/>
</dbReference>
<dbReference type="Pfam" id="PF13289">
    <property type="entry name" value="SIR2_2"/>
    <property type="match status" value="1"/>
</dbReference>
<dbReference type="RefSeq" id="WP_109349530.1">
    <property type="nucleotide sequence ID" value="NZ_BJUE01000043.1"/>
</dbReference>
<accession>A0A8B4QDG1</accession>
<evidence type="ECO:0000313" key="4">
    <source>
        <dbReference type="Proteomes" id="UP000294641"/>
    </source>
</evidence>
<dbReference type="InterPro" id="IPR011202">
    <property type="entry name" value="UCP014677"/>
</dbReference>
<protein>
    <submittedName>
        <fullName evidence="2">SIR2-like protein</fullName>
    </submittedName>
</protein>
<evidence type="ECO:0000313" key="3">
    <source>
        <dbReference type="Proteomes" id="UP000254330"/>
    </source>
</evidence>
<reference evidence="1 3" key="1">
    <citation type="submission" date="2018-06" db="EMBL/GenBank/DDBJ databases">
        <authorList>
            <consortium name="Pathogen Informatics"/>
            <person name="Doyle S."/>
        </authorList>
    </citation>
    <scope>NUCLEOTIDE SEQUENCE [LARGE SCALE GENOMIC DNA]</scope>
    <source>
        <strain evidence="1 3">NCTC10597</strain>
    </source>
</reference>
<dbReference type="Proteomes" id="UP000294641">
    <property type="component" value="Unassembled WGS sequence"/>
</dbReference>
<evidence type="ECO:0000313" key="2">
    <source>
        <dbReference type="EMBL" id="TDR38841.1"/>
    </source>
</evidence>
<gene>
    <name evidence="2" type="ORF">DFR61_11462</name>
    <name evidence="1" type="ORF">NCTC10597_02520</name>
</gene>
<dbReference type="AlphaFoldDB" id="A0A8B4QDG1"/>
<proteinExistence type="predicted"/>
<reference evidence="2 4" key="2">
    <citation type="submission" date="2019-03" db="EMBL/GenBank/DDBJ databases">
        <title>Genomic Encyclopedia of Type Strains, Phase IV (KMG-IV): sequencing the most valuable type-strain genomes for metagenomic binning, comparative biology and taxonomic classification.</title>
        <authorList>
            <person name="Goeker M."/>
        </authorList>
    </citation>
    <scope>NUCLEOTIDE SEQUENCE [LARGE SCALE GENOMIC DNA]</scope>
    <source>
        <strain evidence="2 4">DSM 20580</strain>
    </source>
</reference>
<name>A0A8B4QDG1_9BACL</name>
<evidence type="ECO:0000313" key="1">
    <source>
        <dbReference type="EMBL" id="STX10747.1"/>
    </source>
</evidence>
<dbReference type="EMBL" id="SNZG01000014">
    <property type="protein sequence ID" value="TDR38841.1"/>
    <property type="molecule type" value="Genomic_DNA"/>
</dbReference>
<dbReference type="OrthoDB" id="78172at2"/>
<sequence length="540" mass="63366">MDIEDKLLLHLSKITTAPFLFIGSGFSKRYLDTESWEGLIRRFCELVPQGFGYYRSTSNSKWDIAAQMIAEDFHQIWWSDDRYSDSRKKFEEYATKKNSPLKIEISNYLKSKSYEYGIDKQNDIEINYLKEAVIDGIITTNWDTLLEQIFYEEEMTVYIGQKKLLFSNNLGVNEIYKIHGCSTEPDSLVLTNDDYEEFTSRNAYLASKLLTIFVEHPIIFIGYSISDTNIIQILESITACLDSTNINDLKDRLIFVDRAGGASESFQESTITINGLTIPITRVVTDKYEKVYRPLTTIKRKFSTKKLRQMKSEMYELIKHNDPKGKMKVINLYEGEVENDNIEFVVGFGMNHFAEQIEGIIDSTDRLKPSKLRHSSMGYITYSRTDLLKEVLADYDKFSYDYDELLKRTLPEKLKTDHNLPVNRFIKFSNITDIENLDHKIIKRKNMKINDFLNHQQRMMKKEFAFEWQFNSVKEVYDGYNNLEEKFFYIAVLKQDKIDLAELREILLQHIDLVESKNSEGANLRRLFSIYDYLAFADRN</sequence>
<comment type="caution">
    <text evidence="1">The sequence shown here is derived from an EMBL/GenBank/DDBJ whole genome shotgun (WGS) entry which is preliminary data.</text>
</comment>
<dbReference type="Proteomes" id="UP000254330">
    <property type="component" value="Unassembled WGS sequence"/>
</dbReference>
<organism evidence="1 3">
    <name type="scientific">Kurthia zopfii</name>
    <dbReference type="NCBI Taxonomy" id="1650"/>
    <lineage>
        <taxon>Bacteria</taxon>
        <taxon>Bacillati</taxon>
        <taxon>Bacillota</taxon>
        <taxon>Bacilli</taxon>
        <taxon>Bacillales</taxon>
        <taxon>Caryophanaceae</taxon>
        <taxon>Kurthia</taxon>
    </lineage>
</organism>
<dbReference type="PIRSF" id="PIRSF014677">
    <property type="entry name" value="UCP014677"/>
    <property type="match status" value="1"/>
</dbReference>
<keyword evidence="4" id="KW-1185">Reference proteome</keyword>